<feature type="domain" description="Enolase C-terminal TIM barrel" evidence="13">
    <location>
        <begin position="145"/>
        <end position="419"/>
    </location>
</feature>
<feature type="binding site" evidence="9">
    <location>
        <position position="169"/>
    </location>
    <ligand>
        <name>(2R)-2-phosphoglycerate</name>
        <dbReference type="ChEBI" id="CHEBI:58289"/>
    </ligand>
</feature>
<dbReference type="PROSITE" id="PS00164">
    <property type="entry name" value="ENOLASE"/>
    <property type="match status" value="1"/>
</dbReference>
<comment type="cofactor">
    <cofactor evidence="12">
        <name>Mg(2+)</name>
        <dbReference type="ChEBI" id="CHEBI:18420"/>
    </cofactor>
    <text evidence="12">Mg(2+) is required for catalysis and for stabilizing the dimer.</text>
</comment>
<feature type="binding site" evidence="11">
    <location>
        <position position="161"/>
    </location>
    <ligand>
        <name>substrate</name>
    </ligand>
</feature>
<dbReference type="GO" id="GO:0000015">
    <property type="term" value="C:phosphopyruvate hydratase complex"/>
    <property type="evidence" value="ECO:0007669"/>
    <property type="project" value="InterPro"/>
</dbReference>
<dbReference type="InterPro" id="IPR000941">
    <property type="entry name" value="Enolase"/>
</dbReference>
<comment type="catalytic activity">
    <reaction evidence="9">
        <text>(2R)-2-phosphoglycerate = phosphoenolpyruvate + H2O</text>
        <dbReference type="Rhea" id="RHEA:10164"/>
        <dbReference type="ChEBI" id="CHEBI:15377"/>
        <dbReference type="ChEBI" id="CHEBI:58289"/>
        <dbReference type="ChEBI" id="CHEBI:58702"/>
        <dbReference type="EC" id="4.2.1.11"/>
    </reaction>
</comment>
<dbReference type="PANTHER" id="PTHR11902:SF1">
    <property type="entry name" value="ENOLASE"/>
    <property type="match status" value="1"/>
</dbReference>
<keyword evidence="9" id="KW-0963">Cytoplasm</keyword>
<dbReference type="PIRSF" id="PIRSF001400">
    <property type="entry name" value="Enolase"/>
    <property type="match status" value="1"/>
</dbReference>
<comment type="function">
    <text evidence="9">Catalyzes the reversible conversion of 2-phosphoglycerate (2-PG) into phosphoenolpyruvate (PEP). It is essential for the degradation of carbohydrates via glycolysis.</text>
</comment>
<organism evidence="15 16">
    <name type="scientific">Candidatus Woesebacteria bacterium RIFOXYA1_FULL_43_9</name>
    <dbReference type="NCBI Taxonomy" id="1802534"/>
    <lineage>
        <taxon>Bacteria</taxon>
        <taxon>Candidatus Woeseibacteriota</taxon>
    </lineage>
</organism>
<dbReference type="SMART" id="SM01192">
    <property type="entry name" value="Enolase_C"/>
    <property type="match status" value="1"/>
</dbReference>
<dbReference type="PANTHER" id="PTHR11902">
    <property type="entry name" value="ENOLASE"/>
    <property type="match status" value="1"/>
</dbReference>
<protein>
    <recommendedName>
        <fullName evidence="4 9">Enolase</fullName>
        <ecNumber evidence="3 9">4.2.1.11</ecNumber>
    </recommendedName>
    <alternativeName>
        <fullName evidence="9">2-phospho-D-glycerate hydro-lyase</fullName>
    </alternativeName>
    <alternativeName>
        <fullName evidence="9">2-phosphoglycerate dehydratase</fullName>
    </alternativeName>
</protein>
<evidence type="ECO:0000259" key="14">
    <source>
        <dbReference type="SMART" id="SM01193"/>
    </source>
</evidence>
<evidence type="ECO:0000256" key="2">
    <source>
        <dbReference type="ARBA" id="ARBA00009604"/>
    </source>
</evidence>
<evidence type="ECO:0000256" key="8">
    <source>
        <dbReference type="ARBA" id="ARBA00023239"/>
    </source>
</evidence>
<evidence type="ECO:0000256" key="6">
    <source>
        <dbReference type="ARBA" id="ARBA00022842"/>
    </source>
</evidence>
<dbReference type="InterPro" id="IPR020810">
    <property type="entry name" value="Enolase_C"/>
</dbReference>
<comment type="pathway">
    <text evidence="1 9">Carbohydrate degradation; glycolysis; pyruvate from D-glyceraldehyde 3-phosphate: step 4/5.</text>
</comment>
<keyword evidence="9 12" id="KW-0479">Metal-binding</keyword>
<reference evidence="15 16" key="1">
    <citation type="journal article" date="2016" name="Nat. Commun.">
        <title>Thousands of microbial genomes shed light on interconnected biogeochemical processes in an aquifer system.</title>
        <authorList>
            <person name="Anantharaman K."/>
            <person name="Brown C.T."/>
            <person name="Hug L.A."/>
            <person name="Sharon I."/>
            <person name="Castelle C.J."/>
            <person name="Probst A.J."/>
            <person name="Thomas B.C."/>
            <person name="Singh A."/>
            <person name="Wilkins M.J."/>
            <person name="Karaoz U."/>
            <person name="Brodie E.L."/>
            <person name="Williams K.H."/>
            <person name="Hubbard S.S."/>
            <person name="Banfield J.F."/>
        </authorList>
    </citation>
    <scope>NUCLEOTIDE SEQUENCE [LARGE SCALE GENOMIC DNA]</scope>
</reference>
<keyword evidence="5 9" id="KW-0964">Secreted</keyword>
<dbReference type="GO" id="GO:0000287">
    <property type="term" value="F:magnesium ion binding"/>
    <property type="evidence" value="ECO:0007669"/>
    <property type="project" value="UniProtKB-UniRule"/>
</dbReference>
<evidence type="ECO:0000256" key="7">
    <source>
        <dbReference type="ARBA" id="ARBA00023152"/>
    </source>
</evidence>
<evidence type="ECO:0000256" key="11">
    <source>
        <dbReference type="PIRSR" id="PIRSR001400-2"/>
    </source>
</evidence>
<dbReference type="GO" id="GO:0005576">
    <property type="term" value="C:extracellular region"/>
    <property type="evidence" value="ECO:0007669"/>
    <property type="project" value="UniProtKB-SubCell"/>
</dbReference>
<feature type="binding site" evidence="11">
    <location>
        <position position="318"/>
    </location>
    <ligand>
        <name>substrate</name>
    </ligand>
</feature>
<feature type="domain" description="Enolase N-terminal" evidence="14">
    <location>
        <begin position="4"/>
        <end position="134"/>
    </location>
</feature>
<feature type="binding site" evidence="11">
    <location>
        <position position="394"/>
    </location>
    <ligand>
        <name>substrate</name>
    </ligand>
</feature>
<comment type="subcellular location">
    <subcellularLocation>
        <location evidence="9">Cytoplasm</location>
    </subcellularLocation>
    <subcellularLocation>
        <location evidence="9">Secreted</location>
    </subcellularLocation>
    <subcellularLocation>
        <location evidence="9">Cell surface</location>
    </subcellularLocation>
    <text evidence="9">Fractions of enolase are present in both the cytoplasm and on the cell surface.</text>
</comment>
<comment type="similarity">
    <text evidence="2 9">Belongs to the enolase family.</text>
</comment>
<dbReference type="EC" id="4.2.1.11" evidence="3 9"/>
<evidence type="ECO:0000313" key="15">
    <source>
        <dbReference type="EMBL" id="OGM76112.1"/>
    </source>
</evidence>
<dbReference type="SFLD" id="SFLDG00178">
    <property type="entry name" value="enolase"/>
    <property type="match status" value="1"/>
</dbReference>
<evidence type="ECO:0000313" key="16">
    <source>
        <dbReference type="Proteomes" id="UP000179241"/>
    </source>
</evidence>
<dbReference type="InterPro" id="IPR020811">
    <property type="entry name" value="Enolase_N"/>
</dbReference>
<keyword evidence="8 9" id="KW-0456">Lyase</keyword>
<feature type="active site" description="Proton acceptor" evidence="9 10">
    <location>
        <position position="343"/>
    </location>
</feature>
<feature type="binding site" evidence="9">
    <location>
        <position position="343"/>
    </location>
    <ligand>
        <name>(2R)-2-phosphoglycerate</name>
        <dbReference type="ChEBI" id="CHEBI:58289"/>
    </ligand>
</feature>
<evidence type="ECO:0000256" key="12">
    <source>
        <dbReference type="PIRSR" id="PIRSR001400-3"/>
    </source>
</evidence>
<dbReference type="NCBIfam" id="TIGR01060">
    <property type="entry name" value="eno"/>
    <property type="match status" value="1"/>
</dbReference>
<dbReference type="CDD" id="cd03313">
    <property type="entry name" value="enolase"/>
    <property type="match status" value="1"/>
</dbReference>
<dbReference type="Pfam" id="PF03952">
    <property type="entry name" value="Enolase_N"/>
    <property type="match status" value="1"/>
</dbReference>
<dbReference type="AlphaFoldDB" id="A0A1F8CIL9"/>
<feature type="binding site" evidence="11">
    <location>
        <position position="291"/>
    </location>
    <ligand>
        <name>substrate</name>
    </ligand>
</feature>
<dbReference type="Gene3D" id="3.20.20.120">
    <property type="entry name" value="Enolase-like C-terminal domain"/>
    <property type="match status" value="1"/>
</dbReference>
<dbReference type="SUPFAM" id="SSF54826">
    <property type="entry name" value="Enolase N-terminal domain-like"/>
    <property type="match status" value="1"/>
</dbReference>
<feature type="binding site" evidence="9">
    <location>
        <position position="394"/>
    </location>
    <ligand>
        <name>(2R)-2-phosphoglycerate</name>
        <dbReference type="ChEBI" id="CHEBI:58289"/>
    </ligand>
</feature>
<evidence type="ECO:0000256" key="3">
    <source>
        <dbReference type="ARBA" id="ARBA00012058"/>
    </source>
</evidence>
<dbReference type="SUPFAM" id="SSF51604">
    <property type="entry name" value="Enolase C-terminal domain-like"/>
    <property type="match status" value="1"/>
</dbReference>
<dbReference type="Proteomes" id="UP000179241">
    <property type="component" value="Unassembled WGS sequence"/>
</dbReference>
<dbReference type="GO" id="GO:0004634">
    <property type="term" value="F:phosphopyruvate hydratase activity"/>
    <property type="evidence" value="ECO:0007669"/>
    <property type="project" value="UniProtKB-UniRule"/>
</dbReference>
<dbReference type="InterPro" id="IPR036849">
    <property type="entry name" value="Enolase-like_C_sf"/>
</dbReference>
<dbReference type="HAMAP" id="MF_00318">
    <property type="entry name" value="Enolase"/>
    <property type="match status" value="1"/>
</dbReference>
<evidence type="ECO:0000256" key="10">
    <source>
        <dbReference type="PIRSR" id="PIRSR001400-1"/>
    </source>
</evidence>
<feature type="binding site" evidence="9 12">
    <location>
        <position position="318"/>
    </location>
    <ligand>
        <name>Mg(2+)</name>
        <dbReference type="ChEBI" id="CHEBI:18420"/>
    </ligand>
</feature>
<feature type="binding site" evidence="9">
    <location>
        <position position="373"/>
    </location>
    <ligand>
        <name>(2R)-2-phosphoglycerate</name>
        <dbReference type="ChEBI" id="CHEBI:58289"/>
    </ligand>
</feature>
<evidence type="ECO:0000256" key="4">
    <source>
        <dbReference type="ARBA" id="ARBA00017068"/>
    </source>
</evidence>
<dbReference type="InterPro" id="IPR029017">
    <property type="entry name" value="Enolase-like_N"/>
</dbReference>
<evidence type="ECO:0000256" key="9">
    <source>
        <dbReference type="HAMAP-Rule" id="MF_00318"/>
    </source>
</evidence>
<evidence type="ECO:0000259" key="13">
    <source>
        <dbReference type="SMART" id="SM01192"/>
    </source>
</evidence>
<dbReference type="SMART" id="SM01193">
    <property type="entry name" value="Enolase_N"/>
    <property type="match status" value="1"/>
</dbReference>
<evidence type="ECO:0000256" key="5">
    <source>
        <dbReference type="ARBA" id="ARBA00022525"/>
    </source>
</evidence>
<dbReference type="EMBL" id="MGHU01000065">
    <property type="protein sequence ID" value="OGM76112.1"/>
    <property type="molecule type" value="Genomic_DNA"/>
</dbReference>
<feature type="binding site" evidence="9 12">
    <location>
        <position position="291"/>
    </location>
    <ligand>
        <name>Mg(2+)</name>
        <dbReference type="ChEBI" id="CHEBI:18420"/>
    </ligand>
</feature>
<dbReference type="SFLD" id="SFLDF00002">
    <property type="entry name" value="enolase"/>
    <property type="match status" value="1"/>
</dbReference>
<sequence length="419" mass="45849">MSIVKNIWAREILDSRGLPTIEVAAMSDSGNIAVTSVPAGTSTGTHEALELRDNDQARYKGYGVLKAVGLVNDTVAKAIVGKDPSSQFEIDQAIIQLDGTANKSKLGANTILGVSQVVAKLAAGENRMPLYRWINQLYQQYEKVTPKLPIPSFNMINGGLHGAGNLDFQEFHLNPTSNIRYSDGLRMCVEVYITLKNLLEKRGAIHSVGDEGGFAPNLFTNLDALEILFEAVQESGYAIGRDILMSLDVAASVFYANNLYKIKDKTAALDENSIIEYYKALNAQYHLSSIEDPLNEDSWDGWAKLTHEIGGDTVVIGDDFLATDIERVKKAIEKKSCNGILVKPNQIGTISETFEVIKTARASKWEIKVSHRSGETNDWFIADFAVGVAADTVKFGGPCRGERVAKYNRLLSIEAELGI</sequence>
<keyword evidence="15" id="KW-0670">Pyruvate</keyword>
<accession>A0A1F8CIL9</accession>
<feature type="binding site" evidence="11">
    <location>
        <position position="170"/>
    </location>
    <ligand>
        <name>substrate</name>
    </ligand>
</feature>
<proteinExistence type="inferred from homology"/>
<dbReference type="Pfam" id="PF00113">
    <property type="entry name" value="Enolase_C"/>
    <property type="match status" value="1"/>
</dbReference>
<feature type="active site" description="Proton donor" evidence="9 10">
    <location>
        <position position="211"/>
    </location>
</feature>
<dbReference type="GO" id="GO:0009986">
    <property type="term" value="C:cell surface"/>
    <property type="evidence" value="ECO:0007669"/>
    <property type="project" value="UniProtKB-SubCell"/>
</dbReference>
<dbReference type="InterPro" id="IPR020809">
    <property type="entry name" value="Enolase_CS"/>
</dbReference>
<feature type="binding site" evidence="9 12">
    <location>
        <position position="248"/>
    </location>
    <ligand>
        <name>Mg(2+)</name>
        <dbReference type="ChEBI" id="CHEBI:18420"/>
    </ligand>
</feature>
<keyword evidence="6 9" id="KW-0460">Magnesium</keyword>
<feature type="binding site" evidence="9">
    <location>
        <position position="372"/>
    </location>
    <ligand>
        <name>(2R)-2-phosphoglycerate</name>
        <dbReference type="ChEBI" id="CHEBI:58289"/>
    </ligand>
</feature>
<feature type="binding site" evidence="11">
    <location>
        <begin position="370"/>
        <end position="373"/>
    </location>
    <ligand>
        <name>substrate</name>
    </ligand>
</feature>
<comment type="caution">
    <text evidence="15">The sequence shown here is derived from an EMBL/GenBank/DDBJ whole genome shotgun (WGS) entry which is preliminary data.</text>
</comment>
<keyword evidence="7 9" id="KW-0324">Glycolysis</keyword>
<gene>
    <name evidence="9" type="primary">eno</name>
    <name evidence="15" type="ORF">A2188_00420</name>
</gene>
<dbReference type="GO" id="GO:0006096">
    <property type="term" value="P:glycolytic process"/>
    <property type="evidence" value="ECO:0007669"/>
    <property type="project" value="UniProtKB-UniRule"/>
</dbReference>
<dbReference type="SFLD" id="SFLDS00001">
    <property type="entry name" value="Enolase"/>
    <property type="match status" value="1"/>
</dbReference>
<comment type="cofactor">
    <cofactor evidence="9">
        <name>Mg(2+)</name>
        <dbReference type="ChEBI" id="CHEBI:18420"/>
    </cofactor>
    <text evidence="9">Binds a second Mg(2+) ion via substrate during catalysis.</text>
</comment>
<dbReference type="PRINTS" id="PR00148">
    <property type="entry name" value="ENOLASE"/>
</dbReference>
<evidence type="ECO:0000256" key="1">
    <source>
        <dbReference type="ARBA" id="ARBA00005031"/>
    </source>
</evidence>
<dbReference type="UniPathway" id="UPA00109">
    <property type="reaction ID" value="UER00187"/>
</dbReference>
<dbReference type="Gene3D" id="3.30.390.10">
    <property type="entry name" value="Enolase-like, N-terminal domain"/>
    <property type="match status" value="1"/>
</dbReference>
<name>A0A1F8CIL9_9BACT</name>